<accession>A0A2J0L076</accession>
<comment type="caution">
    <text evidence="1">The sequence shown here is derived from an EMBL/GenBank/DDBJ whole genome shotgun (WGS) entry which is preliminary data.</text>
</comment>
<reference evidence="1 2" key="1">
    <citation type="submission" date="2017-09" db="EMBL/GenBank/DDBJ databases">
        <title>Depth-based differentiation of microbial function through sediment-hosted aquifers and enrichment of novel symbionts in the deep terrestrial subsurface.</title>
        <authorList>
            <person name="Probst A.J."/>
            <person name="Ladd B."/>
            <person name="Jarett J.K."/>
            <person name="Geller-Mcgrath D.E."/>
            <person name="Sieber C.M."/>
            <person name="Emerson J.B."/>
            <person name="Anantharaman K."/>
            <person name="Thomas B.C."/>
            <person name="Malmstrom R."/>
            <person name="Stieglmeier M."/>
            <person name="Klingl A."/>
            <person name="Woyke T."/>
            <person name="Ryan C.M."/>
            <person name="Banfield J.F."/>
        </authorList>
    </citation>
    <scope>NUCLEOTIDE SEQUENCE [LARGE SCALE GENOMIC DNA]</scope>
    <source>
        <strain evidence="1">CG07_land_8_20_14_0_80_42_15</strain>
    </source>
</reference>
<name>A0A2J0L076_9BACT</name>
<dbReference type="InterPro" id="IPR012657">
    <property type="entry name" value="23S_rRNA-intervening_sequence"/>
</dbReference>
<dbReference type="CDD" id="cd16377">
    <property type="entry name" value="23S_rRNA_IVP_like"/>
    <property type="match status" value="1"/>
</dbReference>
<sequence length="116" mass="13298">MFRFEDLDIWKLAIEYADELYDLIQKLPTAERYNLTDQLRRAALSISNNIAEGSGVSTIKSFSSFLDISISSALEAVNLLHFASRRGFVPEDERSKFYTKAETLIKKIRAFKNSLK</sequence>
<dbReference type="NCBIfam" id="TIGR02436">
    <property type="entry name" value="four helix bundle protein"/>
    <property type="match status" value="1"/>
</dbReference>
<dbReference type="PANTHER" id="PTHR38471:SF2">
    <property type="entry name" value="FOUR HELIX BUNDLE PROTEIN"/>
    <property type="match status" value="1"/>
</dbReference>
<protein>
    <submittedName>
        <fullName evidence="1">Four helix bundle protein</fullName>
    </submittedName>
</protein>
<dbReference type="Pfam" id="PF05635">
    <property type="entry name" value="23S_rRNA_IVP"/>
    <property type="match status" value="1"/>
</dbReference>
<evidence type="ECO:0000313" key="2">
    <source>
        <dbReference type="Proteomes" id="UP000230052"/>
    </source>
</evidence>
<dbReference type="SUPFAM" id="SSF158446">
    <property type="entry name" value="IVS-encoded protein-like"/>
    <property type="match status" value="1"/>
</dbReference>
<dbReference type="Proteomes" id="UP000230052">
    <property type="component" value="Unassembled WGS sequence"/>
</dbReference>
<evidence type="ECO:0000313" key="1">
    <source>
        <dbReference type="EMBL" id="PIU41473.1"/>
    </source>
</evidence>
<organism evidence="1 2">
    <name type="scientific">Candidatus Aquitaenariimonas noxiae</name>
    <dbReference type="NCBI Taxonomy" id="1974741"/>
    <lineage>
        <taxon>Bacteria</taxon>
        <taxon>Pseudomonadati</taxon>
        <taxon>Candidatus Omnitrophota</taxon>
        <taxon>Candidatus Aquitaenariimonas</taxon>
    </lineage>
</organism>
<dbReference type="EMBL" id="PEWV01000054">
    <property type="protein sequence ID" value="PIU41473.1"/>
    <property type="molecule type" value="Genomic_DNA"/>
</dbReference>
<dbReference type="AlphaFoldDB" id="A0A2J0L076"/>
<gene>
    <name evidence="1" type="ORF">COS99_05280</name>
</gene>
<dbReference type="InterPro" id="IPR036583">
    <property type="entry name" value="23S_rRNA_IVS_sf"/>
</dbReference>
<dbReference type="PANTHER" id="PTHR38471">
    <property type="entry name" value="FOUR HELIX BUNDLE PROTEIN"/>
    <property type="match status" value="1"/>
</dbReference>
<dbReference type="Gene3D" id="1.20.1440.60">
    <property type="entry name" value="23S rRNA-intervening sequence"/>
    <property type="match status" value="1"/>
</dbReference>
<proteinExistence type="predicted"/>